<dbReference type="EMBL" id="MAXA01000240">
    <property type="protein sequence ID" value="OHV23250.1"/>
    <property type="molecule type" value="Genomic_DNA"/>
</dbReference>
<accession>A0A1S1PNJ1</accession>
<name>A0A1S1PNJ1_9ACTN</name>
<sequence length="174" mass="18355">MTTTSHPATQASALHVVTDDDVTRAGRHYDFSSDGGAVHDPAGLRSALDADRQHLAEQRRAADPAPDDLSALPVLAQVISAALIRAFPDSDEQVRQTLALAEEAGEFVQAARRYLGMARTPGELEPVTAELADVVITAFVTAEAFGIDLPAAIATKTSTVLTRGWRNTPAPTTA</sequence>
<dbReference type="InterPro" id="IPR021130">
    <property type="entry name" value="PRib-ATP_PPHydrolase-like"/>
</dbReference>
<dbReference type="SUPFAM" id="SSF101386">
    <property type="entry name" value="all-alpha NTP pyrophosphatases"/>
    <property type="match status" value="1"/>
</dbReference>
<protein>
    <recommendedName>
        <fullName evidence="3">MazG nucleotide pyrophosphohydrolase</fullName>
    </recommendedName>
</protein>
<dbReference type="AlphaFoldDB" id="A0A1S1PNJ1"/>
<dbReference type="RefSeq" id="WP_071065849.1">
    <property type="nucleotide sequence ID" value="NZ_MAXA01000240.1"/>
</dbReference>
<evidence type="ECO:0000313" key="2">
    <source>
        <dbReference type="Proteomes" id="UP000179769"/>
    </source>
</evidence>
<evidence type="ECO:0008006" key="3">
    <source>
        <dbReference type="Google" id="ProtNLM"/>
    </source>
</evidence>
<dbReference type="Pfam" id="PF01503">
    <property type="entry name" value="PRA-PH"/>
    <property type="match status" value="1"/>
</dbReference>
<reference evidence="2" key="1">
    <citation type="submission" date="2016-07" db="EMBL/GenBank/DDBJ databases">
        <title>Frankia sp. NRRL B-16219 Genome sequencing.</title>
        <authorList>
            <person name="Ghodhbane-Gtari F."/>
            <person name="Swanson E."/>
            <person name="Gueddou A."/>
            <person name="Louati M."/>
            <person name="Nouioui I."/>
            <person name="Hezbri K."/>
            <person name="Abebe-Akele F."/>
            <person name="Simpson S."/>
            <person name="Morris K."/>
            <person name="Thomas K."/>
            <person name="Gtari M."/>
            <person name="Tisa L.S."/>
        </authorList>
    </citation>
    <scope>NUCLEOTIDE SEQUENCE [LARGE SCALE GENOMIC DNA]</scope>
    <source>
        <strain evidence="2">NRRL B-16219</strain>
    </source>
</reference>
<dbReference type="Gene3D" id="1.10.287.1080">
    <property type="entry name" value="MazG-like"/>
    <property type="match status" value="1"/>
</dbReference>
<organism evidence="1 2">
    <name type="scientific">Parafrankia soli</name>
    <dbReference type="NCBI Taxonomy" id="2599596"/>
    <lineage>
        <taxon>Bacteria</taxon>
        <taxon>Bacillati</taxon>
        <taxon>Actinomycetota</taxon>
        <taxon>Actinomycetes</taxon>
        <taxon>Frankiales</taxon>
        <taxon>Frankiaceae</taxon>
        <taxon>Parafrankia</taxon>
    </lineage>
</organism>
<evidence type="ECO:0000313" key="1">
    <source>
        <dbReference type="EMBL" id="OHV23250.1"/>
    </source>
</evidence>
<keyword evidence="2" id="KW-1185">Reference proteome</keyword>
<comment type="caution">
    <text evidence="1">The sequence shown here is derived from an EMBL/GenBank/DDBJ whole genome shotgun (WGS) entry which is preliminary data.</text>
</comment>
<gene>
    <name evidence="1" type="ORF">BBK14_24320</name>
</gene>
<dbReference type="Proteomes" id="UP000179769">
    <property type="component" value="Unassembled WGS sequence"/>
</dbReference>
<proteinExistence type="predicted"/>
<dbReference type="OrthoDB" id="3476786at2"/>